<evidence type="ECO:0000313" key="2">
    <source>
        <dbReference type="Proteomes" id="UP000824988"/>
    </source>
</evidence>
<dbReference type="AlphaFoldDB" id="A0A8D5AI82"/>
<accession>A0A8D5AI82</accession>
<dbReference type="RefSeq" id="WP_221047448.1">
    <property type="nucleotide sequence ID" value="NZ_AP019782.1"/>
</dbReference>
<gene>
    <name evidence="1" type="ORF">MoryE10_28590</name>
</gene>
<organism evidence="1 2">
    <name type="scientific">Methylogaea oryzae</name>
    <dbReference type="NCBI Taxonomy" id="1295382"/>
    <lineage>
        <taxon>Bacteria</taxon>
        <taxon>Pseudomonadati</taxon>
        <taxon>Pseudomonadota</taxon>
        <taxon>Gammaproteobacteria</taxon>
        <taxon>Methylococcales</taxon>
        <taxon>Methylococcaceae</taxon>
        <taxon>Methylogaea</taxon>
    </lineage>
</organism>
<proteinExistence type="predicted"/>
<dbReference type="KEGG" id="moz:MoryE10_28590"/>
<keyword evidence="2" id="KW-1185">Reference proteome</keyword>
<dbReference type="Proteomes" id="UP000824988">
    <property type="component" value="Chromosome"/>
</dbReference>
<dbReference type="EMBL" id="AP019782">
    <property type="protein sequence ID" value="BBL72253.1"/>
    <property type="molecule type" value="Genomic_DNA"/>
</dbReference>
<reference evidence="1" key="1">
    <citation type="submission" date="2019-06" db="EMBL/GenBank/DDBJ databases">
        <title>Complete genome sequence of Methylogaea oryzae strain JCM16910.</title>
        <authorList>
            <person name="Asakawa S."/>
        </authorList>
    </citation>
    <scope>NUCLEOTIDE SEQUENCE</scope>
    <source>
        <strain evidence="1">E10</strain>
    </source>
</reference>
<sequence>MARIAIAWELGTALGHAGCFLPVARKLREMGHEVILIVRELHDMETLLRGQGFALLQAPIWLRSHPELGQSPLNYSDILARHGYLAAEGLMSLMRAWLGLWSLLRPDLIVAEYAPTALLSARAAAVPAVMLGTGFYSPPRLTPLPDMRSWQAAPEGVLAAIDAHMLGVVNTCLSALKRPPLASMAGLFDVREDFLCTFAELDHYEGRGPTGYWGPLFLRDLGDAVAWPAGVGKRVFLYARSEYRGLDALLRALDNAGCRVVAYVQGLSAVPEAIAGNPRFALAREAVRLSPLLDDCDLVICHANFGVTNAALLHGVPLLLLPMQLEQYLLAMAAQRLGTAVVVHPEQAAPDYAVLLADLLHTESYAQAAHRWAAGHAGYQVDETASRIAARMDEVLRGGA</sequence>
<evidence type="ECO:0000313" key="1">
    <source>
        <dbReference type="EMBL" id="BBL72253.1"/>
    </source>
</evidence>
<protein>
    <submittedName>
        <fullName evidence="1">Uncharacterized protein</fullName>
    </submittedName>
</protein>
<name>A0A8D5AI82_9GAMM</name>